<keyword evidence="3" id="KW-1185">Reference proteome</keyword>
<evidence type="ECO:0000313" key="3">
    <source>
        <dbReference type="Proteomes" id="UP001218188"/>
    </source>
</evidence>
<organism evidence="2 3">
    <name type="scientific">Mycena alexandri</name>
    <dbReference type="NCBI Taxonomy" id="1745969"/>
    <lineage>
        <taxon>Eukaryota</taxon>
        <taxon>Fungi</taxon>
        <taxon>Dikarya</taxon>
        <taxon>Basidiomycota</taxon>
        <taxon>Agaricomycotina</taxon>
        <taxon>Agaricomycetes</taxon>
        <taxon>Agaricomycetidae</taxon>
        <taxon>Agaricales</taxon>
        <taxon>Marasmiineae</taxon>
        <taxon>Mycenaceae</taxon>
        <taxon>Mycena</taxon>
    </lineage>
</organism>
<proteinExistence type="predicted"/>
<accession>A0AAD6WKK0</accession>
<protein>
    <submittedName>
        <fullName evidence="2">Uncharacterized protein</fullName>
    </submittedName>
</protein>
<reference evidence="2" key="1">
    <citation type="submission" date="2023-03" db="EMBL/GenBank/DDBJ databases">
        <title>Massive genome expansion in bonnet fungi (Mycena s.s.) driven by repeated elements and novel gene families across ecological guilds.</title>
        <authorList>
            <consortium name="Lawrence Berkeley National Laboratory"/>
            <person name="Harder C.B."/>
            <person name="Miyauchi S."/>
            <person name="Viragh M."/>
            <person name="Kuo A."/>
            <person name="Thoen E."/>
            <person name="Andreopoulos B."/>
            <person name="Lu D."/>
            <person name="Skrede I."/>
            <person name="Drula E."/>
            <person name="Henrissat B."/>
            <person name="Morin E."/>
            <person name="Kohler A."/>
            <person name="Barry K."/>
            <person name="LaButti K."/>
            <person name="Morin E."/>
            <person name="Salamov A."/>
            <person name="Lipzen A."/>
            <person name="Mereny Z."/>
            <person name="Hegedus B."/>
            <person name="Baldrian P."/>
            <person name="Stursova M."/>
            <person name="Weitz H."/>
            <person name="Taylor A."/>
            <person name="Grigoriev I.V."/>
            <person name="Nagy L.G."/>
            <person name="Martin F."/>
            <person name="Kauserud H."/>
        </authorList>
    </citation>
    <scope>NUCLEOTIDE SEQUENCE</scope>
    <source>
        <strain evidence="2">CBHHK200</strain>
    </source>
</reference>
<evidence type="ECO:0000313" key="2">
    <source>
        <dbReference type="EMBL" id="KAJ7017198.1"/>
    </source>
</evidence>
<evidence type="ECO:0000256" key="1">
    <source>
        <dbReference type="SAM" id="MobiDB-lite"/>
    </source>
</evidence>
<dbReference type="Proteomes" id="UP001218188">
    <property type="component" value="Unassembled WGS sequence"/>
</dbReference>
<comment type="caution">
    <text evidence="2">The sequence shown here is derived from an EMBL/GenBank/DDBJ whole genome shotgun (WGS) entry which is preliminary data.</text>
</comment>
<sequence length="542" mass="60500">MLQRARTLANGRLREFIHKLVDLALTNSTARRKTRSGAEYSPFVNAIALRLPHVHLAQLLERRDEGPDSDTDSLDDSDSDSDLDDPPPPPKPKPSAAPTPPHRPSSFIRVAPPGHPPGTRLANGLMPGPVICVVRQMPPPRKATSAEVKARRLLKKHGKDRAARSLQREVLRARAGSRLKGAAQRRVRQTSALQLNVSLIDLAAPVAASGWQGVCQDESDAVHHDLPEMRRLHPDMQVFEWDGTPTPVIDADQNILLVLGGEPDDPTWGPSIATDAAAEMQNAAIEIFSEAKWRRKARATAGVPRRGSHAAKHVGVAMGGGQRYPQNLAHSVRNLAIFAGLFGVKSLQRIAGWTNMLFMVFAPDLHEYYRATYASLCDWDQLQSRAKHICRNFPERFAVFTTATYNFGPITVTLPHIDFGNLAWGWCAITALGNFDPDRGGHLVLWDLKLIIRFPPGSTILLPSAIICHSNLKIGPNETRFSFTQFTPAGIFRWVYNDFRTDKDINSSKSTTLQERERRKRDRESRWREGIKMYRKWDGPVQ</sequence>
<dbReference type="AlphaFoldDB" id="A0AAD6WKK0"/>
<name>A0AAD6WKK0_9AGAR</name>
<dbReference type="Gene3D" id="3.60.130.30">
    <property type="match status" value="1"/>
</dbReference>
<dbReference type="EMBL" id="JARJCM010000425">
    <property type="protein sequence ID" value="KAJ7017198.1"/>
    <property type="molecule type" value="Genomic_DNA"/>
</dbReference>
<feature type="compositionally biased region" description="Acidic residues" evidence="1">
    <location>
        <begin position="67"/>
        <end position="85"/>
    </location>
</feature>
<feature type="compositionally biased region" description="Pro residues" evidence="1">
    <location>
        <begin position="86"/>
        <end position="103"/>
    </location>
</feature>
<feature type="region of interest" description="Disordered" evidence="1">
    <location>
        <begin position="62"/>
        <end position="120"/>
    </location>
</feature>
<gene>
    <name evidence="2" type="ORF">C8F04DRAFT_1279812</name>
</gene>